<proteinExistence type="predicted"/>
<keyword evidence="2" id="KW-1185">Reference proteome</keyword>
<dbReference type="AlphaFoldDB" id="A0A5C6C756"/>
<name>A0A5C6C756_9BACT</name>
<evidence type="ECO:0000313" key="2">
    <source>
        <dbReference type="Proteomes" id="UP000319908"/>
    </source>
</evidence>
<organism evidence="1 2">
    <name type="scientific">Allorhodopirellula heiligendammensis</name>
    <dbReference type="NCBI Taxonomy" id="2714739"/>
    <lineage>
        <taxon>Bacteria</taxon>
        <taxon>Pseudomonadati</taxon>
        <taxon>Planctomycetota</taxon>
        <taxon>Planctomycetia</taxon>
        <taxon>Pirellulales</taxon>
        <taxon>Pirellulaceae</taxon>
        <taxon>Allorhodopirellula</taxon>
    </lineage>
</organism>
<sequence length="85" mass="9615">MEGPIEITESVFCMFLARVRSGRFDADDWQLHAMQSYTDYPRIEAARKRLVQTAVWQGQSPDFLIPPGLAQAAQDILVSLDPNYA</sequence>
<dbReference type="Proteomes" id="UP000319908">
    <property type="component" value="Unassembled WGS sequence"/>
</dbReference>
<gene>
    <name evidence="1" type="ORF">Poly21_20250</name>
</gene>
<dbReference type="EMBL" id="SJPU01000001">
    <property type="protein sequence ID" value="TWU19847.1"/>
    <property type="molecule type" value="Genomic_DNA"/>
</dbReference>
<comment type="caution">
    <text evidence="1">The sequence shown here is derived from an EMBL/GenBank/DDBJ whole genome shotgun (WGS) entry which is preliminary data.</text>
</comment>
<evidence type="ECO:0000313" key="1">
    <source>
        <dbReference type="EMBL" id="TWU19847.1"/>
    </source>
</evidence>
<protein>
    <submittedName>
        <fullName evidence="1">Uncharacterized protein</fullName>
    </submittedName>
</protein>
<accession>A0A5C6C756</accession>
<reference evidence="1 2" key="1">
    <citation type="journal article" date="2020" name="Antonie Van Leeuwenhoek">
        <title>Rhodopirellula heiligendammensis sp. nov., Rhodopirellula pilleata sp. nov., and Rhodopirellula solitaria sp. nov. isolated from natural or artificial marine surfaces in Northern Germany and California, USA, and emended description of the genus Rhodopirellula.</title>
        <authorList>
            <person name="Kallscheuer N."/>
            <person name="Wiegand S."/>
            <person name="Jogler M."/>
            <person name="Boedeker C."/>
            <person name="Peeters S.H."/>
            <person name="Rast P."/>
            <person name="Heuer A."/>
            <person name="Jetten M.S.M."/>
            <person name="Rohde M."/>
            <person name="Jogler C."/>
        </authorList>
    </citation>
    <scope>NUCLEOTIDE SEQUENCE [LARGE SCALE GENOMIC DNA]</scope>
    <source>
        <strain evidence="1 2">Poly21</strain>
    </source>
</reference>